<dbReference type="GO" id="GO:0004497">
    <property type="term" value="F:monooxygenase activity"/>
    <property type="evidence" value="ECO:0007669"/>
    <property type="project" value="UniProtKB-KW"/>
</dbReference>
<dbReference type="PRINTS" id="PR00463">
    <property type="entry name" value="EP450I"/>
</dbReference>
<dbReference type="Gene3D" id="1.10.630.10">
    <property type="entry name" value="Cytochrome P450"/>
    <property type="match status" value="1"/>
</dbReference>
<dbReference type="SUPFAM" id="SSF48264">
    <property type="entry name" value="Cytochrome P450"/>
    <property type="match status" value="1"/>
</dbReference>
<evidence type="ECO:0000256" key="11">
    <source>
        <dbReference type="ARBA" id="ARBA00023033"/>
    </source>
</evidence>
<dbReference type="CDD" id="cd11065">
    <property type="entry name" value="CYP64-like"/>
    <property type="match status" value="1"/>
</dbReference>
<gene>
    <name evidence="15" type="ORF">NLI96_g3080</name>
</gene>
<keyword evidence="10 13" id="KW-0408">Iron</keyword>
<dbReference type="InterPro" id="IPR017972">
    <property type="entry name" value="Cyt_P450_CS"/>
</dbReference>
<dbReference type="PANTHER" id="PTHR46300">
    <property type="entry name" value="P450, PUTATIVE (EUROFUNG)-RELATED-RELATED"/>
    <property type="match status" value="1"/>
</dbReference>
<dbReference type="InterPro" id="IPR002401">
    <property type="entry name" value="Cyt_P450_E_grp-I"/>
</dbReference>
<dbReference type="InterPro" id="IPR050364">
    <property type="entry name" value="Cytochrome_P450_fung"/>
</dbReference>
<organism evidence="15 16">
    <name type="scientific">Meripilus lineatus</name>
    <dbReference type="NCBI Taxonomy" id="2056292"/>
    <lineage>
        <taxon>Eukaryota</taxon>
        <taxon>Fungi</taxon>
        <taxon>Dikarya</taxon>
        <taxon>Basidiomycota</taxon>
        <taxon>Agaricomycotina</taxon>
        <taxon>Agaricomycetes</taxon>
        <taxon>Polyporales</taxon>
        <taxon>Meripilaceae</taxon>
        <taxon>Meripilus</taxon>
    </lineage>
</organism>
<dbReference type="GO" id="GO:0016705">
    <property type="term" value="F:oxidoreductase activity, acting on paired donors, with incorporation or reduction of molecular oxygen"/>
    <property type="evidence" value="ECO:0007669"/>
    <property type="project" value="InterPro"/>
</dbReference>
<dbReference type="GO" id="GO:0020037">
    <property type="term" value="F:heme binding"/>
    <property type="evidence" value="ECO:0007669"/>
    <property type="project" value="InterPro"/>
</dbReference>
<keyword evidence="11 14" id="KW-0503">Monooxygenase</keyword>
<dbReference type="GO" id="GO:0016020">
    <property type="term" value="C:membrane"/>
    <property type="evidence" value="ECO:0007669"/>
    <property type="project" value="UniProtKB-SubCell"/>
</dbReference>
<dbReference type="Pfam" id="PF00067">
    <property type="entry name" value="p450"/>
    <property type="match status" value="2"/>
</dbReference>
<evidence type="ECO:0000256" key="3">
    <source>
        <dbReference type="ARBA" id="ARBA00005179"/>
    </source>
</evidence>
<comment type="caution">
    <text evidence="15">The sequence shown here is derived from an EMBL/GenBank/DDBJ whole genome shotgun (WGS) entry which is preliminary data.</text>
</comment>
<keyword evidence="16" id="KW-1185">Reference proteome</keyword>
<proteinExistence type="inferred from homology"/>
<dbReference type="PRINTS" id="PR00385">
    <property type="entry name" value="P450"/>
</dbReference>
<keyword evidence="9 14" id="KW-0560">Oxidoreductase</keyword>
<protein>
    <recommendedName>
        <fullName evidence="17">Cytochrome P450</fullName>
    </recommendedName>
</protein>
<comment type="pathway">
    <text evidence="3">Secondary metabolite biosynthesis.</text>
</comment>
<keyword evidence="6" id="KW-0812">Transmembrane</keyword>
<evidence type="ECO:0000256" key="12">
    <source>
        <dbReference type="ARBA" id="ARBA00023136"/>
    </source>
</evidence>
<evidence type="ECO:0000313" key="16">
    <source>
        <dbReference type="Proteomes" id="UP001212997"/>
    </source>
</evidence>
<evidence type="ECO:0000256" key="7">
    <source>
        <dbReference type="ARBA" id="ARBA00022723"/>
    </source>
</evidence>
<evidence type="ECO:0000313" key="15">
    <source>
        <dbReference type="EMBL" id="KAJ3488109.1"/>
    </source>
</evidence>
<evidence type="ECO:0000256" key="13">
    <source>
        <dbReference type="PIRSR" id="PIRSR602401-1"/>
    </source>
</evidence>
<accession>A0AAD5YLC0</accession>
<comment type="cofactor">
    <cofactor evidence="1 13">
        <name>heme</name>
        <dbReference type="ChEBI" id="CHEBI:30413"/>
    </cofactor>
</comment>
<comment type="subcellular location">
    <subcellularLocation>
        <location evidence="2">Membrane</location>
    </subcellularLocation>
</comment>
<evidence type="ECO:0000256" key="6">
    <source>
        <dbReference type="ARBA" id="ARBA00022692"/>
    </source>
</evidence>
<reference evidence="15" key="1">
    <citation type="submission" date="2022-07" db="EMBL/GenBank/DDBJ databases">
        <title>Genome Sequence of Physisporinus lineatus.</title>
        <authorList>
            <person name="Buettner E."/>
        </authorList>
    </citation>
    <scope>NUCLEOTIDE SEQUENCE</scope>
    <source>
        <strain evidence="15">VT162</strain>
    </source>
</reference>
<keyword evidence="12" id="KW-0472">Membrane</keyword>
<dbReference type="GO" id="GO:0005506">
    <property type="term" value="F:iron ion binding"/>
    <property type="evidence" value="ECO:0007669"/>
    <property type="project" value="InterPro"/>
</dbReference>
<keyword evidence="8" id="KW-1133">Transmembrane helix</keyword>
<evidence type="ECO:0000256" key="4">
    <source>
        <dbReference type="ARBA" id="ARBA00010617"/>
    </source>
</evidence>
<dbReference type="Proteomes" id="UP001212997">
    <property type="component" value="Unassembled WGS sequence"/>
</dbReference>
<evidence type="ECO:0000256" key="8">
    <source>
        <dbReference type="ARBA" id="ARBA00022989"/>
    </source>
</evidence>
<sequence length="468" mass="53033">MQDHQDAFHEWAKIYGDVMPLKVLGKSLVVLSSEAAAIDLLEKRGAKYSDRPSIPMMELLEWDKLLVFIPYGKEFQASRRLFQDQLSKKQCTSYHDRIVGHARTMAEKIKGEPSAYEKHIQYFVTSVIADVTYGHQVSGADDQHVHISNFVIEFSDTIGTQGANLLDIFPFLKHLPAWVPGAWFIRYAQGTITIVGMSYVLLTSHFNSETSTEYKKLETACFEEVRREVAADTATPSFVSNHLKNMLEKDDPNIDDILRLKRSGLHFYSAGIETLLTVISTFLFTMLRHPEVQKKAQEEIESVLGKDRLPDFSDRASLPYVEAVLQETMRWHPPSPLAIPHKVTSDDSYRNVFIPKGSTVIANVRSMTLDEKTWHNPREFIPERYLPSPLGQGEPFAKGIFGFGRRACPGKYLAEGTVWIVVVTILAGFDIRPVQDEFGEDVIPPLRFITSITSRPAPFECRLVPRIS</sequence>
<dbReference type="PROSITE" id="PS00086">
    <property type="entry name" value="CYTOCHROME_P450"/>
    <property type="match status" value="1"/>
</dbReference>
<evidence type="ECO:0000256" key="10">
    <source>
        <dbReference type="ARBA" id="ARBA00023004"/>
    </source>
</evidence>
<comment type="similarity">
    <text evidence="4 14">Belongs to the cytochrome P450 family.</text>
</comment>
<evidence type="ECO:0000256" key="5">
    <source>
        <dbReference type="ARBA" id="ARBA00022617"/>
    </source>
</evidence>
<evidence type="ECO:0000256" key="1">
    <source>
        <dbReference type="ARBA" id="ARBA00001971"/>
    </source>
</evidence>
<dbReference type="PANTHER" id="PTHR46300:SF5">
    <property type="entry name" value="CYTOCHROME P450"/>
    <property type="match status" value="1"/>
</dbReference>
<keyword evidence="7 13" id="KW-0479">Metal-binding</keyword>
<dbReference type="EMBL" id="JANAWD010000074">
    <property type="protein sequence ID" value="KAJ3488109.1"/>
    <property type="molecule type" value="Genomic_DNA"/>
</dbReference>
<evidence type="ECO:0008006" key="17">
    <source>
        <dbReference type="Google" id="ProtNLM"/>
    </source>
</evidence>
<feature type="binding site" description="axial binding residue" evidence="13">
    <location>
        <position position="408"/>
    </location>
    <ligand>
        <name>heme</name>
        <dbReference type="ChEBI" id="CHEBI:30413"/>
    </ligand>
    <ligandPart>
        <name>Fe</name>
        <dbReference type="ChEBI" id="CHEBI:18248"/>
    </ligandPart>
</feature>
<name>A0AAD5YLC0_9APHY</name>
<dbReference type="AlphaFoldDB" id="A0AAD5YLC0"/>
<dbReference type="InterPro" id="IPR036396">
    <property type="entry name" value="Cyt_P450_sf"/>
</dbReference>
<evidence type="ECO:0000256" key="9">
    <source>
        <dbReference type="ARBA" id="ARBA00023002"/>
    </source>
</evidence>
<evidence type="ECO:0000256" key="14">
    <source>
        <dbReference type="RuleBase" id="RU000461"/>
    </source>
</evidence>
<dbReference type="InterPro" id="IPR001128">
    <property type="entry name" value="Cyt_P450"/>
</dbReference>
<evidence type="ECO:0000256" key="2">
    <source>
        <dbReference type="ARBA" id="ARBA00004370"/>
    </source>
</evidence>
<keyword evidence="5 13" id="KW-0349">Heme</keyword>